<dbReference type="Proteomes" id="UP000282957">
    <property type="component" value="Unassembled WGS sequence"/>
</dbReference>
<dbReference type="PANTHER" id="PTHR18968:SF13">
    <property type="entry name" value="ACETOLACTATE SYNTHASE CATALYTIC SUBUNIT, MITOCHONDRIAL"/>
    <property type="match status" value="1"/>
</dbReference>
<evidence type="ECO:0000313" key="7">
    <source>
        <dbReference type="EMBL" id="RVT89927.1"/>
    </source>
</evidence>
<keyword evidence="2 3" id="KW-0786">Thiamine pyrophosphate</keyword>
<dbReference type="InterPro" id="IPR012000">
    <property type="entry name" value="Thiamin_PyroP_enz_cen_dom"/>
</dbReference>
<comment type="caution">
    <text evidence="7">The sequence shown here is derived from an EMBL/GenBank/DDBJ whole genome shotgun (WGS) entry which is preliminary data.</text>
</comment>
<dbReference type="Pfam" id="PF02775">
    <property type="entry name" value="TPP_enzyme_C"/>
    <property type="match status" value="1"/>
</dbReference>
<dbReference type="CDD" id="cd00568">
    <property type="entry name" value="TPP_enzymes"/>
    <property type="match status" value="1"/>
</dbReference>
<comment type="similarity">
    <text evidence="1 3">Belongs to the TPP enzyme family.</text>
</comment>
<dbReference type="Gene3D" id="3.40.50.1220">
    <property type="entry name" value="TPP-binding domain"/>
    <property type="match status" value="1"/>
</dbReference>
<dbReference type="InterPro" id="IPR045229">
    <property type="entry name" value="TPP_enz"/>
</dbReference>
<dbReference type="GO" id="GO:0009097">
    <property type="term" value="P:isoleucine biosynthetic process"/>
    <property type="evidence" value="ECO:0007669"/>
    <property type="project" value="TreeGrafter"/>
</dbReference>
<reference evidence="7 8" key="1">
    <citation type="submission" date="2019-01" db="EMBL/GenBank/DDBJ databases">
        <authorList>
            <person name="Chen W.-M."/>
        </authorList>
    </citation>
    <scope>NUCLEOTIDE SEQUENCE [LARGE SCALE GENOMIC DNA]</scope>
    <source>
        <strain evidence="7 8">CCP-6</strain>
    </source>
</reference>
<evidence type="ECO:0000256" key="2">
    <source>
        <dbReference type="ARBA" id="ARBA00023052"/>
    </source>
</evidence>
<dbReference type="PANTHER" id="PTHR18968">
    <property type="entry name" value="THIAMINE PYROPHOSPHATE ENZYMES"/>
    <property type="match status" value="1"/>
</dbReference>
<dbReference type="RefSeq" id="WP_127790241.1">
    <property type="nucleotide sequence ID" value="NZ_SACL01000016.1"/>
</dbReference>
<dbReference type="GO" id="GO:0005948">
    <property type="term" value="C:acetolactate synthase complex"/>
    <property type="evidence" value="ECO:0007669"/>
    <property type="project" value="TreeGrafter"/>
</dbReference>
<evidence type="ECO:0000259" key="6">
    <source>
        <dbReference type="Pfam" id="PF02776"/>
    </source>
</evidence>
<dbReference type="GO" id="GO:0009099">
    <property type="term" value="P:L-valine biosynthetic process"/>
    <property type="evidence" value="ECO:0007669"/>
    <property type="project" value="TreeGrafter"/>
</dbReference>
<dbReference type="GO" id="GO:0003984">
    <property type="term" value="F:acetolactate synthase activity"/>
    <property type="evidence" value="ECO:0007669"/>
    <property type="project" value="TreeGrafter"/>
</dbReference>
<dbReference type="InterPro" id="IPR012001">
    <property type="entry name" value="Thiamin_PyroP_enz_TPP-bd_dom"/>
</dbReference>
<name>A0A437LX62_9PROT</name>
<accession>A0A437LX62</accession>
<evidence type="ECO:0000256" key="1">
    <source>
        <dbReference type="ARBA" id="ARBA00007812"/>
    </source>
</evidence>
<dbReference type="CDD" id="cd07035">
    <property type="entry name" value="TPP_PYR_POX_like"/>
    <property type="match status" value="1"/>
</dbReference>
<dbReference type="Pfam" id="PF02776">
    <property type="entry name" value="TPP_enzyme_N"/>
    <property type="match status" value="1"/>
</dbReference>
<feature type="domain" description="Thiamine pyrophosphate enzyme TPP-binding" evidence="5">
    <location>
        <begin position="389"/>
        <end position="526"/>
    </location>
</feature>
<dbReference type="InterPro" id="IPR029035">
    <property type="entry name" value="DHS-like_NAD/FAD-binding_dom"/>
</dbReference>
<dbReference type="Gene3D" id="3.40.50.970">
    <property type="match status" value="2"/>
</dbReference>
<dbReference type="InterPro" id="IPR029061">
    <property type="entry name" value="THDP-binding"/>
</dbReference>
<dbReference type="GO" id="GO:0000287">
    <property type="term" value="F:magnesium ion binding"/>
    <property type="evidence" value="ECO:0007669"/>
    <property type="project" value="InterPro"/>
</dbReference>
<organism evidence="7 8">
    <name type="scientific">Rhodovarius crocodyli</name>
    <dbReference type="NCBI Taxonomy" id="1979269"/>
    <lineage>
        <taxon>Bacteria</taxon>
        <taxon>Pseudomonadati</taxon>
        <taxon>Pseudomonadota</taxon>
        <taxon>Alphaproteobacteria</taxon>
        <taxon>Acetobacterales</taxon>
        <taxon>Roseomonadaceae</taxon>
        <taxon>Rhodovarius</taxon>
    </lineage>
</organism>
<dbReference type="SUPFAM" id="SSF52467">
    <property type="entry name" value="DHS-like NAD/FAD-binding domain"/>
    <property type="match status" value="1"/>
</dbReference>
<evidence type="ECO:0000256" key="3">
    <source>
        <dbReference type="RuleBase" id="RU362132"/>
    </source>
</evidence>
<dbReference type="GO" id="GO:0030976">
    <property type="term" value="F:thiamine pyrophosphate binding"/>
    <property type="evidence" value="ECO:0007669"/>
    <property type="project" value="InterPro"/>
</dbReference>
<dbReference type="SUPFAM" id="SSF52518">
    <property type="entry name" value="Thiamin diphosphate-binding fold (THDP-binding)"/>
    <property type="match status" value="2"/>
</dbReference>
<protein>
    <submittedName>
        <fullName evidence="7">Thiamine pyrophosphate-binding protein</fullName>
    </submittedName>
</protein>
<dbReference type="NCBIfam" id="NF005470">
    <property type="entry name" value="PRK07064.1"/>
    <property type="match status" value="1"/>
</dbReference>
<keyword evidence="8" id="KW-1185">Reference proteome</keyword>
<feature type="domain" description="Thiamine pyrophosphate enzyme central" evidence="4">
    <location>
        <begin position="195"/>
        <end position="323"/>
    </location>
</feature>
<proteinExistence type="inferred from homology"/>
<sequence length="550" mass="56495">MDSTETVGEAIARTLAEIGVTHAFGVISIHNMPILDAIARQGRIRFIPARGEAGAMNMADAHARVTRSLGVCITSTGTAAGNAAGSQVEALTAGSPVLHITTQVDRPFMDRDRAAIHDVPRQPDMLRAISKQYLRAWEAANATDTLLAAARAALAAPSGPVTYEIPVDVQRAQVPLRAVAGRPGHRGAGPDDAALDALAAMILRARRPMLWLGGGARGASAAATALLERGFAAVTSTNGRAVVPEAHPRSLGAFNMTPEAQALYAQADLMLVVGSRLRGNETRNNAMTLPPLAQIDAEGSQAGRNYPVGLFVEGDARLALEGLLARLPAALDTDPAFLAAIAPARAAAEAALRRALGPYAAVADALDARVLAGALPWVRDVTISNSTFGNRYVKIAAPHLGVHALGGGIGQGIAMGIGAGLAGMGKAVTLLGDGGAQLMLGELATAVDAAAETVFVLMNDRGYGVIRNIQDAQYGGRHVYADILTPDFALVCASIGLPHARVEAVADFPAVLDRALTAPGPAMIEIDMTAIGPFAESFAGPPAGAAGSVR</sequence>
<dbReference type="Pfam" id="PF00205">
    <property type="entry name" value="TPP_enzyme_M"/>
    <property type="match status" value="1"/>
</dbReference>
<evidence type="ECO:0000259" key="5">
    <source>
        <dbReference type="Pfam" id="PF02775"/>
    </source>
</evidence>
<dbReference type="InterPro" id="IPR011766">
    <property type="entry name" value="TPP_enzyme_TPP-bd"/>
</dbReference>
<dbReference type="OrthoDB" id="4494979at2"/>
<gene>
    <name evidence="7" type="ORF">EOD42_24505</name>
</gene>
<evidence type="ECO:0000313" key="8">
    <source>
        <dbReference type="Proteomes" id="UP000282957"/>
    </source>
</evidence>
<dbReference type="AlphaFoldDB" id="A0A437LX62"/>
<evidence type="ECO:0000259" key="4">
    <source>
        <dbReference type="Pfam" id="PF00205"/>
    </source>
</evidence>
<dbReference type="EMBL" id="SACL01000016">
    <property type="protein sequence ID" value="RVT89927.1"/>
    <property type="molecule type" value="Genomic_DNA"/>
</dbReference>
<dbReference type="GO" id="GO:0050660">
    <property type="term" value="F:flavin adenine dinucleotide binding"/>
    <property type="evidence" value="ECO:0007669"/>
    <property type="project" value="TreeGrafter"/>
</dbReference>
<feature type="domain" description="Thiamine pyrophosphate enzyme N-terminal TPP-binding" evidence="6">
    <location>
        <begin position="6"/>
        <end position="110"/>
    </location>
</feature>